<dbReference type="AlphaFoldDB" id="A0A314UEW4"/>
<evidence type="ECO:0000256" key="2">
    <source>
        <dbReference type="ARBA" id="ARBA00022553"/>
    </source>
</evidence>
<sequence>MIKGGYVEAVVCEPQLNRSMSMEASEIGITTGCNKLPLTTTFIQTNTNTFREVVQRLTGSSSPPSDPAQQAQLKGTSTGTISSTIIPNNITNSIGRKTKTWSSMPICKLHERRQYMKMRPKLEIVKPPTMTFHSKPPSSSSSSPSVPSPCTIFSKLSILQLVQAEENKSTNTQEEKESAIQERRFYLHPSPCGGRPPELLTLFPLASPKSSQKE</sequence>
<evidence type="ECO:0000259" key="5">
    <source>
        <dbReference type="Pfam" id="PF05678"/>
    </source>
</evidence>
<keyword evidence="7" id="KW-1185">Reference proteome</keyword>
<evidence type="ECO:0000313" key="7">
    <source>
        <dbReference type="Proteomes" id="UP000250321"/>
    </source>
</evidence>
<feature type="compositionally biased region" description="Low complexity" evidence="4">
    <location>
        <begin position="60"/>
        <end position="81"/>
    </location>
</feature>
<evidence type="ECO:0000256" key="4">
    <source>
        <dbReference type="SAM" id="MobiDB-lite"/>
    </source>
</evidence>
<gene>
    <name evidence="6" type="ORF">Pyn_26639</name>
</gene>
<reference evidence="6 7" key="1">
    <citation type="submission" date="2018-02" db="EMBL/GenBank/DDBJ databases">
        <title>Draft genome of wild Prunus yedoensis var. nudiflora.</title>
        <authorList>
            <person name="Baek S."/>
            <person name="Kim J.-H."/>
            <person name="Choi K."/>
            <person name="Kim G.-B."/>
            <person name="Cho A."/>
            <person name="Jang H."/>
            <person name="Shin C.-H."/>
            <person name="Yu H.-J."/>
            <person name="Mun J.-H."/>
        </authorList>
    </citation>
    <scope>NUCLEOTIDE SEQUENCE [LARGE SCALE GENOMIC DNA]</scope>
    <source>
        <strain evidence="7">cv. Jeju island</strain>
        <tissue evidence="6">Leaf</tissue>
    </source>
</reference>
<name>A0A314UEW4_PRUYE</name>
<proteinExistence type="predicted"/>
<organism evidence="6 7">
    <name type="scientific">Prunus yedoensis var. nudiflora</name>
    <dbReference type="NCBI Taxonomy" id="2094558"/>
    <lineage>
        <taxon>Eukaryota</taxon>
        <taxon>Viridiplantae</taxon>
        <taxon>Streptophyta</taxon>
        <taxon>Embryophyta</taxon>
        <taxon>Tracheophyta</taxon>
        <taxon>Spermatophyta</taxon>
        <taxon>Magnoliopsida</taxon>
        <taxon>eudicotyledons</taxon>
        <taxon>Gunneridae</taxon>
        <taxon>Pentapetalae</taxon>
        <taxon>rosids</taxon>
        <taxon>fabids</taxon>
        <taxon>Rosales</taxon>
        <taxon>Rosaceae</taxon>
        <taxon>Amygdaloideae</taxon>
        <taxon>Amygdaleae</taxon>
        <taxon>Prunus</taxon>
    </lineage>
</organism>
<dbReference type="OrthoDB" id="783357at2759"/>
<feature type="domain" description="VQ" evidence="5">
    <location>
        <begin position="38"/>
        <end position="64"/>
    </location>
</feature>
<keyword evidence="3" id="KW-0539">Nucleus</keyword>
<comment type="subcellular location">
    <subcellularLocation>
        <location evidence="1">Nucleus</location>
    </subcellularLocation>
</comment>
<dbReference type="EMBL" id="PJQY01003658">
    <property type="protein sequence ID" value="PQM35588.1"/>
    <property type="molecule type" value="Genomic_DNA"/>
</dbReference>
<dbReference type="STRING" id="2094558.A0A314UEW4"/>
<dbReference type="InterPro" id="IPR039611">
    <property type="entry name" value="VQ_4/11/13/19/31/33"/>
</dbReference>
<evidence type="ECO:0000256" key="1">
    <source>
        <dbReference type="ARBA" id="ARBA00004123"/>
    </source>
</evidence>
<dbReference type="Pfam" id="PF05678">
    <property type="entry name" value="VQ"/>
    <property type="match status" value="1"/>
</dbReference>
<dbReference type="Proteomes" id="UP000250321">
    <property type="component" value="Unassembled WGS sequence"/>
</dbReference>
<feature type="compositionally biased region" description="Low complexity" evidence="4">
    <location>
        <begin position="134"/>
        <end position="147"/>
    </location>
</feature>
<dbReference type="GO" id="GO:0005634">
    <property type="term" value="C:nucleus"/>
    <property type="evidence" value="ECO:0007669"/>
    <property type="project" value="UniProtKB-SubCell"/>
</dbReference>
<feature type="region of interest" description="Disordered" evidence="4">
    <location>
        <begin position="126"/>
        <end position="147"/>
    </location>
</feature>
<feature type="region of interest" description="Disordered" evidence="4">
    <location>
        <begin position="187"/>
        <end position="214"/>
    </location>
</feature>
<dbReference type="InterPro" id="IPR008889">
    <property type="entry name" value="VQ"/>
</dbReference>
<dbReference type="PANTHER" id="PTHR33402">
    <property type="entry name" value="VQ MOTIF-CONTAINING PROTEIN 11-LIKE"/>
    <property type="match status" value="1"/>
</dbReference>
<accession>A0A314UEW4</accession>
<dbReference type="PANTHER" id="PTHR33402:SF22">
    <property type="entry name" value="VQ MOTIF-CONTAINING PROTEIN 31"/>
    <property type="match status" value="1"/>
</dbReference>
<evidence type="ECO:0000313" key="6">
    <source>
        <dbReference type="EMBL" id="PQM35588.1"/>
    </source>
</evidence>
<protein>
    <submittedName>
        <fullName evidence="6">VQ motif-containing protein 31</fullName>
    </submittedName>
</protein>
<comment type="caution">
    <text evidence="6">The sequence shown here is derived from an EMBL/GenBank/DDBJ whole genome shotgun (WGS) entry which is preliminary data.</text>
</comment>
<evidence type="ECO:0000256" key="3">
    <source>
        <dbReference type="ARBA" id="ARBA00023242"/>
    </source>
</evidence>
<feature type="region of interest" description="Disordered" evidence="4">
    <location>
        <begin position="57"/>
        <end position="81"/>
    </location>
</feature>
<keyword evidence="2" id="KW-0597">Phosphoprotein</keyword>